<evidence type="ECO:0000256" key="2">
    <source>
        <dbReference type="SAM" id="SignalP"/>
    </source>
</evidence>
<comment type="caution">
    <text evidence="3">The sequence shown here is derived from an EMBL/GenBank/DDBJ whole genome shotgun (WGS) entry which is preliminary data.</text>
</comment>
<name>A0A8J2MYW7_9PLEO</name>
<proteinExistence type="predicted"/>
<accession>A0A8J2MYW7</accession>
<feature type="signal peptide" evidence="2">
    <location>
        <begin position="1"/>
        <end position="21"/>
    </location>
</feature>
<dbReference type="GeneID" id="67015887"/>
<dbReference type="AlphaFoldDB" id="A0A8J2MYW7"/>
<dbReference type="EMBL" id="CAJRGZ010000017">
    <property type="protein sequence ID" value="CAG5156443.1"/>
    <property type="molecule type" value="Genomic_DNA"/>
</dbReference>
<sequence length="338" mass="35167">MVILHLRHAIFIAALITLTAAQDETIVPDDLQSGFRPGGDEVQVSFTSDAVNGFKDGTVFEKDAVAEEPTFALGDSSGISPSTLYTIIMVDTTCPNSRKLHYARANFKNNFEITNINTSSPALLDYIAPGSFDEKGDDRQYSFLMYMNPGRKEITNLQLPGDNEAFDIKQFQDGNGLGDAMAGVGMVVKLGGSADCAGDNAETLPSSLPTPRPARSTGVAASRTVSPEDATASATPTDDTNLPEDAGSLSSAATATPTPASSSDPPNSVVSSLSNPPPSAVGPSNTVSTIILSSTDGTGSSTAATTVAEQTANAAPETICCQRWGMVSFLVILGLMSW</sequence>
<dbReference type="InterPro" id="IPR035810">
    <property type="entry name" value="PEBP_euk"/>
</dbReference>
<keyword evidence="2" id="KW-0732">Signal</keyword>
<evidence type="ECO:0000313" key="3">
    <source>
        <dbReference type="EMBL" id="CAG5156443.1"/>
    </source>
</evidence>
<dbReference type="RefSeq" id="XP_043167786.1">
    <property type="nucleotide sequence ID" value="XM_043311851.1"/>
</dbReference>
<dbReference type="CDD" id="cd00866">
    <property type="entry name" value="PEBP_euk"/>
    <property type="match status" value="1"/>
</dbReference>
<feature type="chain" id="PRO_5035192861" evidence="2">
    <location>
        <begin position="22"/>
        <end position="338"/>
    </location>
</feature>
<feature type="compositionally biased region" description="Low complexity" evidence="1">
    <location>
        <begin position="248"/>
        <end position="274"/>
    </location>
</feature>
<keyword evidence="4" id="KW-1185">Reference proteome</keyword>
<evidence type="ECO:0000313" key="4">
    <source>
        <dbReference type="Proteomes" id="UP000676310"/>
    </source>
</evidence>
<dbReference type="Proteomes" id="UP000676310">
    <property type="component" value="Unassembled WGS sequence"/>
</dbReference>
<reference evidence="3" key="1">
    <citation type="submission" date="2021-05" db="EMBL/GenBank/DDBJ databases">
        <authorList>
            <person name="Stam R."/>
        </authorList>
    </citation>
    <scope>NUCLEOTIDE SEQUENCE</scope>
    <source>
        <strain evidence="3">CS162</strain>
    </source>
</reference>
<feature type="region of interest" description="Disordered" evidence="1">
    <location>
        <begin position="201"/>
        <end position="286"/>
    </location>
</feature>
<dbReference type="OrthoDB" id="5231984at2759"/>
<evidence type="ECO:0000256" key="1">
    <source>
        <dbReference type="SAM" id="MobiDB-lite"/>
    </source>
</evidence>
<feature type="compositionally biased region" description="Low complexity" evidence="1">
    <location>
        <begin position="229"/>
        <end position="240"/>
    </location>
</feature>
<dbReference type="SUPFAM" id="SSF49777">
    <property type="entry name" value="PEBP-like"/>
    <property type="match status" value="1"/>
</dbReference>
<dbReference type="Gene3D" id="3.90.280.10">
    <property type="entry name" value="PEBP-like"/>
    <property type="match status" value="1"/>
</dbReference>
<protein>
    <submittedName>
        <fullName evidence="3">Uncharacterized protein</fullName>
    </submittedName>
</protein>
<dbReference type="InterPro" id="IPR036610">
    <property type="entry name" value="PEBP-like_sf"/>
</dbReference>
<gene>
    <name evidence="3" type="ORF">ALTATR162_LOCUS4241</name>
</gene>
<organism evidence="3 4">
    <name type="scientific">Alternaria atra</name>
    <dbReference type="NCBI Taxonomy" id="119953"/>
    <lineage>
        <taxon>Eukaryota</taxon>
        <taxon>Fungi</taxon>
        <taxon>Dikarya</taxon>
        <taxon>Ascomycota</taxon>
        <taxon>Pezizomycotina</taxon>
        <taxon>Dothideomycetes</taxon>
        <taxon>Pleosporomycetidae</taxon>
        <taxon>Pleosporales</taxon>
        <taxon>Pleosporineae</taxon>
        <taxon>Pleosporaceae</taxon>
        <taxon>Alternaria</taxon>
        <taxon>Alternaria sect. Ulocladioides</taxon>
    </lineage>
</organism>